<keyword evidence="3" id="KW-0378">Hydrolase</keyword>
<dbReference type="InterPro" id="IPR007422">
    <property type="entry name" value="Peptidase_Prp"/>
</dbReference>
<protein>
    <recommendedName>
        <fullName evidence="6">Ribosomal processing cysteine protease Prp</fullName>
    </recommendedName>
</protein>
<dbReference type="RefSeq" id="WP_015777858.1">
    <property type="nucleotide sequence ID" value="NC_013171.1"/>
</dbReference>
<organism evidence="7 8">
    <name type="scientific">Anaerococcus prevotii (strain ATCC 9321 / DSM 20548 / JCM 6508 / NCTC 11806 / PC1)</name>
    <name type="common">Peptostreptococcus prevotii</name>
    <name type="synonym">Peptococcus prevotii</name>
    <dbReference type="NCBI Taxonomy" id="525919"/>
    <lineage>
        <taxon>Bacteria</taxon>
        <taxon>Bacillati</taxon>
        <taxon>Bacillota</taxon>
        <taxon>Tissierellia</taxon>
        <taxon>Tissierellales</taxon>
        <taxon>Peptoniphilaceae</taxon>
        <taxon>Anaerococcus</taxon>
    </lineage>
</organism>
<dbReference type="GO" id="GO:0008234">
    <property type="term" value="F:cysteine-type peptidase activity"/>
    <property type="evidence" value="ECO:0007669"/>
    <property type="project" value="UniProtKB-KW"/>
</dbReference>
<comment type="similarity">
    <text evidence="5">Belongs to the Prp family.</text>
</comment>
<evidence type="ECO:0000256" key="5">
    <source>
        <dbReference type="ARBA" id="ARBA00044503"/>
    </source>
</evidence>
<keyword evidence="4" id="KW-0788">Thiol protease</keyword>
<dbReference type="AlphaFoldDB" id="C7RHJ4"/>
<evidence type="ECO:0000256" key="6">
    <source>
        <dbReference type="ARBA" id="ARBA00044538"/>
    </source>
</evidence>
<proteinExistence type="inferred from homology"/>
<dbReference type="EMBL" id="CP001708">
    <property type="protein sequence ID" value="ACV28955.1"/>
    <property type="molecule type" value="Genomic_DNA"/>
</dbReference>
<evidence type="ECO:0000313" key="7">
    <source>
        <dbReference type="EMBL" id="ACV28955.1"/>
    </source>
</evidence>
<dbReference type="Gene3D" id="3.30.70.1490">
    <property type="entry name" value="Cysteine protease Prp"/>
    <property type="match status" value="1"/>
</dbReference>
<accession>C7RHJ4</accession>
<sequence>MINVDLLIKEGRTVGYEIRGHADFAEHGTDIVCSAVTILAYTCINTLDKYVTDVDFIDDGDILKLKTCENSKEVDVVFDYFETGIQTLLGNYSDYVKLNYKET</sequence>
<dbReference type="HOGENOM" id="CLU_140910_2_2_9"/>
<dbReference type="PANTHER" id="PTHR39178:SF1">
    <property type="entry name" value="RIBOSOMAL-PROCESSING CYSTEINE PROTEASE PRP"/>
    <property type="match status" value="1"/>
</dbReference>
<evidence type="ECO:0000256" key="4">
    <source>
        <dbReference type="ARBA" id="ARBA00022807"/>
    </source>
</evidence>
<dbReference type="PANTHER" id="PTHR39178">
    <property type="entry name" value="HYPOTHETICAL RIBOSOME-ASSOCIATED PROTEIN"/>
    <property type="match status" value="1"/>
</dbReference>
<reference evidence="7 8" key="1">
    <citation type="journal article" date="2009" name="Stand. Genomic Sci.">
        <title>Complete genome sequence of Anaerococcus prevotii type strain (PC1).</title>
        <authorList>
            <person name="Labutti K."/>
            <person name="Pukall R."/>
            <person name="Steenblock K."/>
            <person name="Glavina Del Rio T."/>
            <person name="Tice H."/>
            <person name="Copeland A."/>
            <person name="Cheng J.F."/>
            <person name="Lucas S."/>
            <person name="Chen F."/>
            <person name="Nolan M."/>
            <person name="Bruce D."/>
            <person name="Goodwin L."/>
            <person name="Pitluck S."/>
            <person name="Ivanova N."/>
            <person name="Mavromatis K."/>
            <person name="Ovchinnikova G."/>
            <person name="Pati A."/>
            <person name="Chen A."/>
            <person name="Palaniappan K."/>
            <person name="Land M."/>
            <person name="Hauser L."/>
            <person name="Chang Y.J."/>
            <person name="Jeffries C.D."/>
            <person name="Chain P."/>
            <person name="Saunders E."/>
            <person name="Brettin T."/>
            <person name="Detter J.C."/>
            <person name="Han C."/>
            <person name="Goker M."/>
            <person name="Bristow J."/>
            <person name="Eisen J.A."/>
            <person name="Markowitz V."/>
            <person name="Hugenholtz P."/>
            <person name="Kyrpides N.C."/>
            <person name="Klenk H.P."/>
            <person name="Lapidus A."/>
        </authorList>
    </citation>
    <scope>NUCLEOTIDE SEQUENCE [LARGE SCALE GENOMIC DNA]</scope>
    <source>
        <strain evidence="8">ATCC 9321 / DSM 20548 / JCM 6508 / NCTC 11806 / PC1</strain>
    </source>
</reference>
<dbReference type="Proteomes" id="UP000002294">
    <property type="component" value="Chromosome"/>
</dbReference>
<dbReference type="GO" id="GO:0006508">
    <property type="term" value="P:proteolysis"/>
    <property type="evidence" value="ECO:0007669"/>
    <property type="project" value="UniProtKB-KW"/>
</dbReference>
<keyword evidence="8" id="KW-1185">Reference proteome</keyword>
<dbReference type="SUPFAM" id="SSF118010">
    <property type="entry name" value="TM1457-like"/>
    <property type="match status" value="1"/>
</dbReference>
<dbReference type="Pfam" id="PF04327">
    <property type="entry name" value="Peptidase_Prp"/>
    <property type="match status" value="1"/>
</dbReference>
<dbReference type="GO" id="GO:0042254">
    <property type="term" value="P:ribosome biogenesis"/>
    <property type="evidence" value="ECO:0007669"/>
    <property type="project" value="UniProtKB-KW"/>
</dbReference>
<evidence type="ECO:0000256" key="1">
    <source>
        <dbReference type="ARBA" id="ARBA00022517"/>
    </source>
</evidence>
<dbReference type="eggNOG" id="COG2868">
    <property type="taxonomic scope" value="Bacteria"/>
</dbReference>
<name>C7RHJ4_ANAPD</name>
<dbReference type="STRING" id="525919.Apre_0927"/>
<evidence type="ECO:0000256" key="3">
    <source>
        <dbReference type="ARBA" id="ARBA00022801"/>
    </source>
</evidence>
<dbReference type="InterPro" id="IPR036764">
    <property type="entry name" value="Peptidase_Prp_sf"/>
</dbReference>
<evidence type="ECO:0000256" key="2">
    <source>
        <dbReference type="ARBA" id="ARBA00022670"/>
    </source>
</evidence>
<keyword evidence="1" id="KW-0690">Ribosome biogenesis</keyword>
<gene>
    <name evidence="7" type="ordered locus">Apre_0927</name>
</gene>
<keyword evidence="2" id="KW-0645">Protease</keyword>
<evidence type="ECO:0000313" key="8">
    <source>
        <dbReference type="Proteomes" id="UP000002294"/>
    </source>
</evidence>
<dbReference type="OrthoDB" id="48998at2"/>
<dbReference type="KEGG" id="apr:Apre_0927"/>
<dbReference type="CDD" id="cd16332">
    <property type="entry name" value="Prp-like"/>
    <property type="match status" value="1"/>
</dbReference>